<sequence>MGTKQSKGLEAGSSPLQGMWRRAQDSILRRSSSTDRSESSGVPPPYQRRVSMIQDVLLMAKEGRQEEATELLKNLRQDLGMESTSLDDVLYRYASFRSMVDPITHDLIISLARYVHCPKEEGSSLSAMEKVCRQLTYHLSPHPRCKRQGLLKGKPQASLKVVLSAPPAGGTLDLSGLPLSWRDMERLAVHLQHHSSRVRSLELSFTELTDDALLLLLPTLASLPALESLALNGNRLTRAILRQLTDALKDPGSFPALAWVDLGNNVDIFSLPQPFLMGLRKRCRKQGNLPTIQEQGEVQPGEPEEKGGGVRAWAGCGACGSVSLDDIGEEETSTWTSGSADETG</sequence>
<protein>
    <submittedName>
        <fullName evidence="2">Leucine rich repeat containing 75A</fullName>
    </submittedName>
</protein>
<name>A0A3B1ID75_ASTMX</name>
<feature type="region of interest" description="Disordered" evidence="1">
    <location>
        <begin position="322"/>
        <end position="344"/>
    </location>
</feature>
<reference evidence="3" key="2">
    <citation type="journal article" date="2014" name="Nat. Commun.">
        <title>The cavefish genome reveals candidate genes for eye loss.</title>
        <authorList>
            <person name="McGaugh S.E."/>
            <person name="Gross J.B."/>
            <person name="Aken B."/>
            <person name="Blin M."/>
            <person name="Borowsky R."/>
            <person name="Chalopin D."/>
            <person name="Hinaux H."/>
            <person name="Jeffery W.R."/>
            <person name="Keene A."/>
            <person name="Ma L."/>
            <person name="Minx P."/>
            <person name="Murphy D."/>
            <person name="O'Quin K.E."/>
            <person name="Retaux S."/>
            <person name="Rohner N."/>
            <person name="Searle S.M."/>
            <person name="Stahl B.A."/>
            <person name="Tabin C."/>
            <person name="Volff J.N."/>
            <person name="Yoshizawa M."/>
            <person name="Warren W.C."/>
        </authorList>
    </citation>
    <scope>NUCLEOTIDE SEQUENCE [LARGE SCALE GENOMIC DNA]</scope>
    <source>
        <strain evidence="3">female</strain>
    </source>
</reference>
<accession>A0A3B1ID75</accession>
<feature type="compositionally biased region" description="Basic and acidic residues" evidence="1">
    <location>
        <begin position="22"/>
        <end position="38"/>
    </location>
</feature>
<dbReference type="OrthoDB" id="9979103at2759"/>
<dbReference type="Gene3D" id="3.80.10.10">
    <property type="entry name" value="Ribonuclease Inhibitor"/>
    <property type="match status" value="1"/>
</dbReference>
<feature type="compositionally biased region" description="Polar residues" evidence="1">
    <location>
        <begin position="333"/>
        <end position="344"/>
    </location>
</feature>
<proteinExistence type="predicted"/>
<dbReference type="Ensembl" id="ENSAMXT00000033323.1">
    <property type="protein sequence ID" value="ENSAMXP00000039828.1"/>
    <property type="gene ID" value="ENSAMXG00000035168.1"/>
</dbReference>
<feature type="region of interest" description="Disordered" evidence="1">
    <location>
        <begin position="290"/>
        <end position="310"/>
    </location>
</feature>
<evidence type="ECO:0000256" key="1">
    <source>
        <dbReference type="SAM" id="MobiDB-lite"/>
    </source>
</evidence>
<dbReference type="Ensembl" id="ENSAMXT00000033404.1">
    <property type="protein sequence ID" value="ENSAMXP00000027862.1"/>
    <property type="gene ID" value="ENSAMXG00000035168.1"/>
</dbReference>
<organism evidence="2 3">
    <name type="scientific">Astyanax mexicanus</name>
    <name type="common">Blind cave fish</name>
    <name type="synonym">Astyanax fasciatus mexicanus</name>
    <dbReference type="NCBI Taxonomy" id="7994"/>
    <lineage>
        <taxon>Eukaryota</taxon>
        <taxon>Metazoa</taxon>
        <taxon>Chordata</taxon>
        <taxon>Craniata</taxon>
        <taxon>Vertebrata</taxon>
        <taxon>Euteleostomi</taxon>
        <taxon>Actinopterygii</taxon>
        <taxon>Neopterygii</taxon>
        <taxon>Teleostei</taxon>
        <taxon>Ostariophysi</taxon>
        <taxon>Characiformes</taxon>
        <taxon>Characoidei</taxon>
        <taxon>Acestrorhamphidae</taxon>
        <taxon>Acestrorhamphinae</taxon>
        <taxon>Astyanax</taxon>
    </lineage>
</organism>
<feature type="region of interest" description="Disordered" evidence="1">
    <location>
        <begin position="1"/>
        <end position="46"/>
    </location>
</feature>
<dbReference type="Proteomes" id="UP000018467">
    <property type="component" value="Unassembled WGS sequence"/>
</dbReference>
<dbReference type="SUPFAM" id="SSF52047">
    <property type="entry name" value="RNI-like"/>
    <property type="match status" value="1"/>
</dbReference>
<evidence type="ECO:0000313" key="3">
    <source>
        <dbReference type="Proteomes" id="UP000018467"/>
    </source>
</evidence>
<dbReference type="Bgee" id="ENSAMXG00000035168">
    <property type="expression patterns" value="Expressed in heart and 7 other cell types or tissues"/>
</dbReference>
<keyword evidence="3" id="KW-1185">Reference proteome</keyword>
<reference evidence="2" key="3">
    <citation type="submission" date="2025-05" db="UniProtKB">
        <authorList>
            <consortium name="Ensembl"/>
        </authorList>
    </citation>
    <scope>IDENTIFICATION</scope>
</reference>
<evidence type="ECO:0000313" key="2">
    <source>
        <dbReference type="Ensembl" id="ENSAMXP00000027862.1"/>
    </source>
</evidence>
<dbReference type="InterPro" id="IPR032675">
    <property type="entry name" value="LRR_dom_sf"/>
</dbReference>
<dbReference type="PANTHER" id="PTHR39654">
    <property type="entry name" value="LEUCINE-RICH REPEAT-CONTAINING PROTEIN 75A-LIKE ISOFORM X1"/>
    <property type="match status" value="1"/>
</dbReference>
<dbReference type="AlphaFoldDB" id="A0A3B1ID75"/>
<reference evidence="3" key="1">
    <citation type="submission" date="2013-03" db="EMBL/GenBank/DDBJ databases">
        <authorList>
            <person name="Jeffery W."/>
            <person name="Warren W."/>
            <person name="Wilson R.K."/>
        </authorList>
    </citation>
    <scope>NUCLEOTIDE SEQUENCE</scope>
    <source>
        <strain evidence="3">female</strain>
    </source>
</reference>
<dbReference type="PANTHER" id="PTHR39654:SF3">
    <property type="entry name" value="LEUCINE RICH REPEAT CONTAINING 75A"/>
    <property type="match status" value="1"/>
</dbReference>
<dbReference type="GeneTree" id="ENSGT00940000161370"/>